<organism evidence="2 3">
    <name type="scientific">Gemmobacter fulvus</name>
    <dbReference type="NCBI Taxonomy" id="2840474"/>
    <lineage>
        <taxon>Bacteria</taxon>
        <taxon>Pseudomonadati</taxon>
        <taxon>Pseudomonadota</taxon>
        <taxon>Alphaproteobacteria</taxon>
        <taxon>Rhodobacterales</taxon>
        <taxon>Paracoccaceae</taxon>
        <taxon>Gemmobacter</taxon>
    </lineage>
</organism>
<dbReference type="Pfam" id="PF01863">
    <property type="entry name" value="YgjP-like"/>
    <property type="match status" value="1"/>
</dbReference>
<reference evidence="2" key="1">
    <citation type="submission" date="2021-06" db="EMBL/GenBank/DDBJ databases">
        <title>Direct submission.</title>
        <authorList>
            <person name="Lee C.-S."/>
            <person name="Jin L."/>
        </authorList>
    </citation>
    <scope>NUCLEOTIDE SEQUENCE</scope>
    <source>
        <strain evidence="2">Con5</strain>
    </source>
</reference>
<dbReference type="InterPro" id="IPR053136">
    <property type="entry name" value="UTP_pyrophosphatase-like"/>
</dbReference>
<dbReference type="Gene3D" id="3.30.2010.10">
    <property type="entry name" value="Metalloproteases ('zincins'), catalytic domain"/>
    <property type="match status" value="1"/>
</dbReference>
<proteinExistence type="predicted"/>
<name>A0A975P8R6_9RHOB</name>
<dbReference type="EMBL" id="CP076361">
    <property type="protein sequence ID" value="QWK91457.1"/>
    <property type="molecule type" value="Genomic_DNA"/>
</dbReference>
<evidence type="ECO:0000313" key="2">
    <source>
        <dbReference type="EMBL" id="QWK91457.1"/>
    </source>
</evidence>
<sequence length="233" mass="26165">MPILLPTHADHPPIEITLRRSARARRFSLRVSRLDGRVTLSLPPRAREADALAFAREQESWIRRALEAVPQVANLAFGAEIPLEGHMVRLVPGQGRSILLQGDSLLLPGAEAQLPRRLATFLRLRARDRLAAASDHYASLLGLGYKSLTLRDTRSRWGSCTHDGALMYSWRLIMAPPPVLNYVAAHEVAHLAQMNHSPAFWAEVARLYPGYEVPRRWLKAQGQSLHAWRFDGP</sequence>
<protein>
    <submittedName>
        <fullName evidence="2">M48 family metallopeptidase</fullName>
    </submittedName>
</protein>
<dbReference type="CDD" id="cd07344">
    <property type="entry name" value="M48_yhfN_like"/>
    <property type="match status" value="1"/>
</dbReference>
<keyword evidence="3" id="KW-1185">Reference proteome</keyword>
<evidence type="ECO:0000313" key="3">
    <source>
        <dbReference type="Proteomes" id="UP000679352"/>
    </source>
</evidence>
<evidence type="ECO:0000259" key="1">
    <source>
        <dbReference type="Pfam" id="PF01863"/>
    </source>
</evidence>
<dbReference type="KEGG" id="gfu:KM031_06125"/>
<dbReference type="Proteomes" id="UP000679352">
    <property type="component" value="Chromosome"/>
</dbReference>
<dbReference type="InterPro" id="IPR002725">
    <property type="entry name" value="YgjP-like_metallopeptidase"/>
</dbReference>
<dbReference type="PANTHER" id="PTHR30399:SF1">
    <property type="entry name" value="UTP PYROPHOSPHATASE"/>
    <property type="match status" value="1"/>
</dbReference>
<gene>
    <name evidence="2" type="ORF">KM031_06125</name>
</gene>
<dbReference type="AlphaFoldDB" id="A0A975P8R6"/>
<accession>A0A975P8R6</accession>
<feature type="domain" description="YgjP-like metallopeptidase" evidence="1">
    <location>
        <begin position="26"/>
        <end position="220"/>
    </location>
</feature>
<dbReference type="PANTHER" id="PTHR30399">
    <property type="entry name" value="UNCHARACTERIZED PROTEIN YGJP"/>
    <property type="match status" value="1"/>
</dbReference>